<accession>A0A7Z6MY48</accession>
<comment type="caution">
    <text evidence="1">The sequence shown here is derived from an EMBL/GenBank/DDBJ whole genome shotgun (WGS) entry which is preliminary data.</text>
</comment>
<dbReference type="RefSeq" id="WP_115486630.1">
    <property type="nucleotide sequence ID" value="NZ_QRBA01000005.1"/>
</dbReference>
<evidence type="ECO:0000313" key="1">
    <source>
        <dbReference type="EMBL" id="RDS91178.1"/>
    </source>
</evidence>
<sequence>MSYEAPSLVGSNSSNAAEVSLKTSTQFEFSVPEPNDIPTNATVGLLVGSESESNELRKRFTPAGRYDADNDEVVKLADLRLYLSSDDLKNYVNSTTQVRYLVRAEWGSEESKPLTITVLP</sequence>
<gene>
    <name evidence="1" type="ORF">DL347_10700</name>
</gene>
<dbReference type="EMBL" id="QRBA01000005">
    <property type="protein sequence ID" value="RDS91178.1"/>
    <property type="molecule type" value="Genomic_DNA"/>
</dbReference>
<evidence type="ECO:0000313" key="2">
    <source>
        <dbReference type="Proteomes" id="UP000255541"/>
    </source>
</evidence>
<dbReference type="AlphaFoldDB" id="A0A7Z6MY48"/>
<dbReference type="Proteomes" id="UP000255541">
    <property type="component" value="Unassembled WGS sequence"/>
</dbReference>
<reference evidence="1 2" key="1">
    <citation type="submission" date="2018-07" db="EMBL/GenBank/DDBJ databases">
        <title>Draft Genome Sequence of Pseudomonas fluorescens AHK-1 associated with canker disease of kiwifruit.</title>
        <authorList>
            <person name="Wu Z."/>
        </authorList>
    </citation>
    <scope>NUCLEOTIDE SEQUENCE [LARGE SCALE GENOMIC DNA]</scope>
    <source>
        <strain evidence="1 2">AHK-1</strain>
    </source>
</reference>
<organism evidence="1 2">
    <name type="scientific">Pseudomonas fluorescens</name>
    <dbReference type="NCBI Taxonomy" id="294"/>
    <lineage>
        <taxon>Bacteria</taxon>
        <taxon>Pseudomonadati</taxon>
        <taxon>Pseudomonadota</taxon>
        <taxon>Gammaproteobacteria</taxon>
        <taxon>Pseudomonadales</taxon>
        <taxon>Pseudomonadaceae</taxon>
        <taxon>Pseudomonas</taxon>
    </lineage>
</organism>
<proteinExistence type="predicted"/>
<protein>
    <submittedName>
        <fullName evidence="1">Uncharacterized protein</fullName>
    </submittedName>
</protein>
<name>A0A7Z6MY48_PSEFL</name>